<dbReference type="EMBL" id="CP047475">
    <property type="protein sequence ID" value="QIA64660.1"/>
    <property type="molecule type" value="Genomic_DNA"/>
</dbReference>
<protein>
    <submittedName>
        <fullName evidence="1">Pilus assembly protein PilW</fullName>
    </submittedName>
</protein>
<reference evidence="1 2" key="1">
    <citation type="submission" date="2020-01" db="EMBL/GenBank/DDBJ databases">
        <title>Whole genome and functional gene identification of agarase of Vibrio HN897.</title>
        <authorList>
            <person name="Liu Y."/>
            <person name="Zhao Z."/>
        </authorList>
    </citation>
    <scope>NUCLEOTIDE SEQUENCE [LARGE SCALE GENOMIC DNA]</scope>
    <source>
        <strain evidence="1 2">HN897</strain>
    </source>
</reference>
<dbReference type="Proteomes" id="UP000464262">
    <property type="component" value="Chromosome 1"/>
</dbReference>
<accession>A0A7Z2T5J6</accession>
<dbReference type="PIRSF" id="PIRSF004525">
    <property type="entry name" value="Pilin_peptidase-dep_B_prd"/>
    <property type="match status" value="1"/>
</dbReference>
<evidence type="ECO:0000313" key="2">
    <source>
        <dbReference type="Proteomes" id="UP000464262"/>
    </source>
</evidence>
<name>A0A7Z2T5J6_9VIBR</name>
<sequence length="196" mass="21528">MVASLIGIIALMIIGSLYINAMKVATERYKQLTLVQNTLSVIQMLSNDIQRAGFDGNNGYSLRLSGAAETLYTRNSTDSGLVAYAYYIGVSGASPLYKNVVYEQRSGASSSLLICEKKQTTLMDINQVVNLTGSGLCYNLFDPKVIKVSDFDVSSEKIEGLKARSALVNIALETYLTEQPSLNTQQAFTIKQRNWQ</sequence>
<evidence type="ECO:0000313" key="1">
    <source>
        <dbReference type="EMBL" id="QIA64660.1"/>
    </source>
</evidence>
<keyword evidence="2" id="KW-1185">Reference proteome</keyword>
<proteinExistence type="predicted"/>
<dbReference type="RefSeq" id="WP_164649564.1">
    <property type="nucleotide sequence ID" value="NZ_CP047475.1"/>
</dbReference>
<dbReference type="KEGG" id="vas:GT360_03590"/>
<dbReference type="AlphaFoldDB" id="A0A7Z2T5J6"/>
<gene>
    <name evidence="1" type="ORF">GT360_03590</name>
</gene>
<organism evidence="1 2">
    <name type="scientific">Vibrio astriarenae</name>
    <dbReference type="NCBI Taxonomy" id="1481923"/>
    <lineage>
        <taxon>Bacteria</taxon>
        <taxon>Pseudomonadati</taxon>
        <taxon>Pseudomonadota</taxon>
        <taxon>Gammaproteobacteria</taxon>
        <taxon>Vibrionales</taxon>
        <taxon>Vibrionaceae</taxon>
        <taxon>Vibrio</taxon>
    </lineage>
</organism>
<dbReference type="InterPro" id="IPR016419">
    <property type="entry name" value="Prepilin_Pept-dep_B_prd"/>
</dbReference>